<dbReference type="Pfam" id="PF13650">
    <property type="entry name" value="Asp_protease_2"/>
    <property type="match status" value="1"/>
</dbReference>
<organism evidence="2">
    <name type="scientific">Drosophila sechellia</name>
    <name type="common">Fruit fly</name>
    <dbReference type="NCBI Taxonomy" id="7238"/>
    <lineage>
        <taxon>Eukaryota</taxon>
        <taxon>Metazoa</taxon>
        <taxon>Ecdysozoa</taxon>
        <taxon>Arthropoda</taxon>
        <taxon>Hexapoda</taxon>
        <taxon>Insecta</taxon>
        <taxon>Pterygota</taxon>
        <taxon>Neoptera</taxon>
        <taxon>Endopterygota</taxon>
        <taxon>Diptera</taxon>
        <taxon>Brachycera</taxon>
        <taxon>Muscomorpha</taxon>
        <taxon>Ephydroidea</taxon>
        <taxon>Drosophilidae</taxon>
        <taxon>Drosophila</taxon>
        <taxon>Sophophora</taxon>
    </lineage>
</organism>
<dbReference type="InterPro" id="IPR021109">
    <property type="entry name" value="Peptidase_aspartic_dom_sf"/>
</dbReference>
<sequence>MGNLKTEERQLSATVLIDGVEIEATVDPGATASFISEELADRLQAAGGLT</sequence>
<accession>B4IMF0</accession>
<proteinExistence type="predicted"/>
<protein>
    <submittedName>
        <fullName evidence="1">GM17414</fullName>
    </submittedName>
</protein>
<gene>
    <name evidence="1" type="primary">Dsec\GM17414</name>
    <name evidence="1" type="ORF">Dsec_GM17414</name>
</gene>
<name>B4IMF0_DROSE</name>
<dbReference type="Gene3D" id="2.40.70.10">
    <property type="entry name" value="Acid Proteases"/>
    <property type="match status" value="1"/>
</dbReference>
<dbReference type="PhylomeDB" id="B4IMF0"/>
<dbReference type="EMBL" id="CH480988">
    <property type="protein sequence ID" value="EDW46085.1"/>
    <property type="molecule type" value="Genomic_DNA"/>
</dbReference>
<evidence type="ECO:0000313" key="1">
    <source>
        <dbReference type="EMBL" id="EDW46085.1"/>
    </source>
</evidence>
<evidence type="ECO:0000313" key="2">
    <source>
        <dbReference type="Proteomes" id="UP000001292"/>
    </source>
</evidence>
<reference evidence="1 2" key="1">
    <citation type="journal article" date="2007" name="Nature">
        <title>Evolution of genes and genomes on the Drosophila phylogeny.</title>
        <authorList>
            <consortium name="Drosophila 12 Genomes Consortium"/>
            <person name="Clark A.G."/>
            <person name="Eisen M.B."/>
            <person name="Smith D.R."/>
            <person name="Bergman C.M."/>
            <person name="Oliver B."/>
            <person name="Markow T.A."/>
            <person name="Kaufman T.C."/>
            <person name="Kellis M."/>
            <person name="Gelbart W."/>
            <person name="Iyer V.N."/>
            <person name="Pollard D.A."/>
            <person name="Sackton T.B."/>
            <person name="Larracuente A.M."/>
            <person name="Singh N.D."/>
            <person name="Abad J.P."/>
            <person name="Abt D.N."/>
            <person name="Adryan B."/>
            <person name="Aguade M."/>
            <person name="Akashi H."/>
            <person name="Anderson W.W."/>
            <person name="Aquadro C.F."/>
            <person name="Ardell D.H."/>
            <person name="Arguello R."/>
            <person name="Artieri C.G."/>
            <person name="Barbash D.A."/>
            <person name="Barker D."/>
            <person name="Barsanti P."/>
            <person name="Batterham P."/>
            <person name="Batzoglou S."/>
            <person name="Begun D."/>
            <person name="Bhutkar A."/>
            <person name="Blanco E."/>
            <person name="Bosak S.A."/>
            <person name="Bradley R.K."/>
            <person name="Brand A.D."/>
            <person name="Brent M.R."/>
            <person name="Brooks A.N."/>
            <person name="Brown R.H."/>
            <person name="Butlin R.K."/>
            <person name="Caggese C."/>
            <person name="Calvi B.R."/>
            <person name="Bernardo de Carvalho A."/>
            <person name="Caspi A."/>
            <person name="Castrezana S."/>
            <person name="Celniker S.E."/>
            <person name="Chang J.L."/>
            <person name="Chapple C."/>
            <person name="Chatterji S."/>
            <person name="Chinwalla A."/>
            <person name="Civetta A."/>
            <person name="Clifton S.W."/>
            <person name="Comeron J.M."/>
            <person name="Costello J.C."/>
            <person name="Coyne J.A."/>
            <person name="Daub J."/>
            <person name="David R.G."/>
            <person name="Delcher A.L."/>
            <person name="Delehaunty K."/>
            <person name="Do C.B."/>
            <person name="Ebling H."/>
            <person name="Edwards K."/>
            <person name="Eickbush T."/>
            <person name="Evans J.D."/>
            <person name="Filipski A."/>
            <person name="Findeiss S."/>
            <person name="Freyhult E."/>
            <person name="Fulton L."/>
            <person name="Fulton R."/>
            <person name="Garcia A.C."/>
            <person name="Gardiner A."/>
            <person name="Garfield D.A."/>
            <person name="Garvin B.E."/>
            <person name="Gibson G."/>
            <person name="Gilbert D."/>
            <person name="Gnerre S."/>
            <person name="Godfrey J."/>
            <person name="Good R."/>
            <person name="Gotea V."/>
            <person name="Gravely B."/>
            <person name="Greenberg A.J."/>
            <person name="Griffiths-Jones S."/>
            <person name="Gross S."/>
            <person name="Guigo R."/>
            <person name="Gustafson E.A."/>
            <person name="Haerty W."/>
            <person name="Hahn M.W."/>
            <person name="Halligan D.L."/>
            <person name="Halpern A.L."/>
            <person name="Halter G.M."/>
            <person name="Han M.V."/>
            <person name="Heger A."/>
            <person name="Hillier L."/>
            <person name="Hinrichs A.S."/>
            <person name="Holmes I."/>
            <person name="Hoskins R.A."/>
            <person name="Hubisz M.J."/>
            <person name="Hultmark D."/>
            <person name="Huntley M.A."/>
            <person name="Jaffe D.B."/>
            <person name="Jagadeeshan S."/>
            <person name="Jeck W.R."/>
            <person name="Johnson J."/>
            <person name="Jones C.D."/>
            <person name="Jordan W.C."/>
            <person name="Karpen G.H."/>
            <person name="Kataoka E."/>
            <person name="Keightley P.D."/>
            <person name="Kheradpour P."/>
            <person name="Kirkness E.F."/>
            <person name="Koerich L.B."/>
            <person name="Kristiansen K."/>
            <person name="Kudrna D."/>
            <person name="Kulathinal R.J."/>
            <person name="Kumar S."/>
            <person name="Kwok R."/>
            <person name="Lander E."/>
            <person name="Langley C.H."/>
            <person name="Lapoint R."/>
            <person name="Lazzaro B.P."/>
            <person name="Lee S.J."/>
            <person name="Levesque L."/>
            <person name="Li R."/>
            <person name="Lin C.F."/>
            <person name="Lin M.F."/>
            <person name="Lindblad-Toh K."/>
            <person name="Llopart A."/>
            <person name="Long M."/>
            <person name="Low L."/>
            <person name="Lozovsky E."/>
            <person name="Lu J."/>
            <person name="Luo M."/>
            <person name="Machado C.A."/>
            <person name="Makalowski W."/>
            <person name="Marzo M."/>
            <person name="Matsuda M."/>
            <person name="Matzkin L."/>
            <person name="McAllister B."/>
            <person name="McBride C.S."/>
            <person name="McKernan B."/>
            <person name="McKernan K."/>
            <person name="Mendez-Lago M."/>
            <person name="Minx P."/>
            <person name="Mollenhauer M.U."/>
            <person name="Montooth K."/>
            <person name="Mount S.M."/>
            <person name="Mu X."/>
            <person name="Myers E."/>
            <person name="Negre B."/>
            <person name="Newfeld S."/>
            <person name="Nielsen R."/>
            <person name="Noor M.A."/>
            <person name="O'Grady P."/>
            <person name="Pachter L."/>
            <person name="Papaceit M."/>
            <person name="Parisi M.J."/>
            <person name="Parisi M."/>
            <person name="Parts L."/>
            <person name="Pedersen J.S."/>
            <person name="Pesole G."/>
            <person name="Phillippy A.M."/>
            <person name="Ponting C.P."/>
            <person name="Pop M."/>
            <person name="Porcelli D."/>
            <person name="Powell J.R."/>
            <person name="Prohaska S."/>
            <person name="Pruitt K."/>
            <person name="Puig M."/>
            <person name="Quesneville H."/>
            <person name="Ram K.R."/>
            <person name="Rand D."/>
            <person name="Rasmussen M.D."/>
            <person name="Reed L.K."/>
            <person name="Reenan R."/>
            <person name="Reily A."/>
            <person name="Remington K.A."/>
            <person name="Rieger T.T."/>
            <person name="Ritchie M.G."/>
            <person name="Robin C."/>
            <person name="Rogers Y.H."/>
            <person name="Rohde C."/>
            <person name="Rozas J."/>
            <person name="Rubenfield M.J."/>
            <person name="Ruiz A."/>
            <person name="Russo S."/>
            <person name="Salzberg S.L."/>
            <person name="Sanchez-Gracia A."/>
            <person name="Saranga D.J."/>
            <person name="Sato H."/>
            <person name="Schaeffer S.W."/>
            <person name="Schatz M.C."/>
            <person name="Schlenke T."/>
            <person name="Schwartz R."/>
            <person name="Segarra C."/>
            <person name="Singh R.S."/>
            <person name="Sirot L."/>
            <person name="Sirota M."/>
            <person name="Sisneros N.B."/>
            <person name="Smith C.D."/>
            <person name="Smith T.F."/>
            <person name="Spieth J."/>
            <person name="Stage D.E."/>
            <person name="Stark A."/>
            <person name="Stephan W."/>
            <person name="Strausberg R.L."/>
            <person name="Strempel S."/>
            <person name="Sturgill D."/>
            <person name="Sutton G."/>
            <person name="Sutton G.G."/>
            <person name="Tao W."/>
            <person name="Teichmann S."/>
            <person name="Tobari Y.N."/>
            <person name="Tomimura Y."/>
            <person name="Tsolas J.M."/>
            <person name="Valente V.L."/>
            <person name="Venter E."/>
            <person name="Venter J.C."/>
            <person name="Vicario S."/>
            <person name="Vieira F.G."/>
            <person name="Vilella A.J."/>
            <person name="Villasante A."/>
            <person name="Walenz B."/>
            <person name="Wang J."/>
            <person name="Wasserman M."/>
            <person name="Watts T."/>
            <person name="Wilson D."/>
            <person name="Wilson R.K."/>
            <person name="Wing R.A."/>
            <person name="Wolfner M.F."/>
            <person name="Wong A."/>
            <person name="Wong G.K."/>
            <person name="Wu C.I."/>
            <person name="Wu G."/>
            <person name="Yamamoto D."/>
            <person name="Yang H.P."/>
            <person name="Yang S.P."/>
            <person name="Yorke J.A."/>
            <person name="Yoshida K."/>
            <person name="Zdobnov E."/>
            <person name="Zhang P."/>
            <person name="Zhang Y."/>
            <person name="Zimin A.V."/>
            <person name="Baldwin J."/>
            <person name="Abdouelleil A."/>
            <person name="Abdulkadir J."/>
            <person name="Abebe A."/>
            <person name="Abera B."/>
            <person name="Abreu J."/>
            <person name="Acer S.C."/>
            <person name="Aftuck L."/>
            <person name="Alexander A."/>
            <person name="An P."/>
            <person name="Anderson E."/>
            <person name="Anderson S."/>
            <person name="Arachi H."/>
            <person name="Azer M."/>
            <person name="Bachantsang P."/>
            <person name="Barry A."/>
            <person name="Bayul T."/>
            <person name="Berlin A."/>
            <person name="Bessette D."/>
            <person name="Bloom T."/>
            <person name="Blye J."/>
            <person name="Boguslavskiy L."/>
            <person name="Bonnet C."/>
            <person name="Boukhgalter B."/>
            <person name="Bourzgui I."/>
            <person name="Brown A."/>
            <person name="Cahill P."/>
            <person name="Channer S."/>
            <person name="Cheshatsang Y."/>
            <person name="Chuda L."/>
            <person name="Citroen M."/>
            <person name="Collymore A."/>
            <person name="Cooke P."/>
            <person name="Costello M."/>
            <person name="D'Aco K."/>
            <person name="Daza R."/>
            <person name="De Haan G."/>
            <person name="DeGray S."/>
            <person name="DeMaso C."/>
            <person name="Dhargay N."/>
            <person name="Dooley K."/>
            <person name="Dooley E."/>
            <person name="Doricent M."/>
            <person name="Dorje P."/>
            <person name="Dorjee K."/>
            <person name="Dupes A."/>
            <person name="Elong R."/>
            <person name="Falk J."/>
            <person name="Farina A."/>
            <person name="Faro S."/>
            <person name="Ferguson D."/>
            <person name="Fisher S."/>
            <person name="Foley C.D."/>
            <person name="Franke A."/>
            <person name="Friedrich D."/>
            <person name="Gadbois L."/>
            <person name="Gearin G."/>
            <person name="Gearin C.R."/>
            <person name="Giannoukos G."/>
            <person name="Goode T."/>
            <person name="Graham J."/>
            <person name="Grandbois E."/>
            <person name="Grewal S."/>
            <person name="Gyaltsen K."/>
            <person name="Hafez N."/>
            <person name="Hagos B."/>
            <person name="Hall J."/>
            <person name="Henson C."/>
            <person name="Hollinger A."/>
            <person name="Honan T."/>
            <person name="Huard M.D."/>
            <person name="Hughes L."/>
            <person name="Hurhula B."/>
            <person name="Husby M.E."/>
            <person name="Kamat A."/>
            <person name="Kanga B."/>
            <person name="Kashin S."/>
            <person name="Khazanovich D."/>
            <person name="Kisner P."/>
            <person name="Lance K."/>
            <person name="Lara M."/>
            <person name="Lee W."/>
            <person name="Lennon N."/>
            <person name="Letendre F."/>
            <person name="LeVine R."/>
            <person name="Lipovsky A."/>
            <person name="Liu X."/>
            <person name="Liu J."/>
            <person name="Liu S."/>
            <person name="Lokyitsang T."/>
            <person name="Lokyitsang Y."/>
            <person name="Lubonja R."/>
            <person name="Lui A."/>
            <person name="MacDonald P."/>
            <person name="Magnisalis V."/>
            <person name="Maru K."/>
            <person name="Matthews C."/>
            <person name="McCusker W."/>
            <person name="McDonough S."/>
            <person name="Mehta T."/>
            <person name="Meldrim J."/>
            <person name="Meneus L."/>
            <person name="Mihai O."/>
            <person name="Mihalev A."/>
            <person name="Mihova T."/>
            <person name="Mittelman R."/>
            <person name="Mlenga V."/>
            <person name="Montmayeur A."/>
            <person name="Mulrain L."/>
            <person name="Navidi A."/>
            <person name="Naylor J."/>
            <person name="Negash T."/>
            <person name="Nguyen T."/>
            <person name="Nguyen N."/>
            <person name="Nicol R."/>
            <person name="Norbu C."/>
            <person name="Norbu N."/>
            <person name="Novod N."/>
            <person name="O'Neill B."/>
            <person name="Osman S."/>
            <person name="Markiewicz E."/>
            <person name="Oyono O.L."/>
            <person name="Patti C."/>
            <person name="Phunkhang P."/>
            <person name="Pierre F."/>
            <person name="Priest M."/>
            <person name="Raghuraman S."/>
            <person name="Rege F."/>
            <person name="Reyes R."/>
            <person name="Rise C."/>
            <person name="Rogov P."/>
            <person name="Ross K."/>
            <person name="Ryan E."/>
            <person name="Settipalli S."/>
            <person name="Shea T."/>
            <person name="Sherpa N."/>
            <person name="Shi L."/>
            <person name="Shih D."/>
            <person name="Sparrow T."/>
            <person name="Spaulding J."/>
            <person name="Stalker J."/>
            <person name="Stange-Thomann N."/>
            <person name="Stavropoulos S."/>
            <person name="Stone C."/>
            <person name="Strader C."/>
            <person name="Tesfaye S."/>
            <person name="Thomson T."/>
            <person name="Thoulutsang Y."/>
            <person name="Thoulutsang D."/>
            <person name="Topham K."/>
            <person name="Topping I."/>
            <person name="Tsamla T."/>
            <person name="Vassiliev H."/>
            <person name="Vo A."/>
            <person name="Wangchuk T."/>
            <person name="Wangdi T."/>
            <person name="Weiand M."/>
            <person name="Wilkinson J."/>
            <person name="Wilson A."/>
            <person name="Yadav S."/>
            <person name="Young G."/>
            <person name="Yu Q."/>
            <person name="Zembek L."/>
            <person name="Zhong D."/>
            <person name="Zimmer A."/>
            <person name="Zwirko Z."/>
            <person name="Jaffe D.B."/>
            <person name="Alvarez P."/>
            <person name="Brockman W."/>
            <person name="Butler J."/>
            <person name="Chin C."/>
            <person name="Gnerre S."/>
            <person name="Grabherr M."/>
            <person name="Kleber M."/>
            <person name="Mauceli E."/>
            <person name="MacCallum I."/>
        </authorList>
    </citation>
    <scope>NUCLEOTIDE SEQUENCE [LARGE SCALE GENOMIC DNA]</scope>
    <source>
        <strain evidence="2">Rob3c / Tucson 14021-0248.25</strain>
    </source>
</reference>
<dbReference type="Proteomes" id="UP000001292">
    <property type="component" value="Unassembled WGS sequence"/>
</dbReference>
<keyword evidence="2" id="KW-1185">Reference proteome</keyword>
<dbReference type="HOGENOM" id="CLU_211843_0_0_1"/>
<dbReference type="SUPFAM" id="SSF50630">
    <property type="entry name" value="Acid proteases"/>
    <property type="match status" value="1"/>
</dbReference>
<dbReference type="AlphaFoldDB" id="B4IMF0"/>